<dbReference type="EMBL" id="CBTN010000052">
    <property type="protein sequence ID" value="CDH58097.1"/>
    <property type="molecule type" value="Genomic_DNA"/>
</dbReference>
<dbReference type="Proteomes" id="UP000027586">
    <property type="component" value="Unassembled WGS sequence"/>
</dbReference>
<name>A0A068S8F8_9FUNG</name>
<reference evidence="1" key="1">
    <citation type="submission" date="2013-08" db="EMBL/GenBank/DDBJ databases">
        <title>Gene expansion shapes genome architecture in the human pathogen Lichtheimia corymbifera: an evolutionary genomics analysis in the ancient terrestrial Mucorales (Mucoromycotina).</title>
        <authorList>
            <person name="Schwartze V.U."/>
            <person name="Winter S."/>
            <person name="Shelest E."/>
            <person name="Marcet-Houben M."/>
            <person name="Horn F."/>
            <person name="Wehner S."/>
            <person name="Hoffmann K."/>
            <person name="Riege K."/>
            <person name="Sammeth M."/>
            <person name="Nowrousian M."/>
            <person name="Valiante V."/>
            <person name="Linde J."/>
            <person name="Jacobsen I.D."/>
            <person name="Marz M."/>
            <person name="Brakhage A.A."/>
            <person name="Gabaldon T."/>
            <person name="Bocker S."/>
            <person name="Voigt K."/>
        </authorList>
    </citation>
    <scope>NUCLEOTIDE SEQUENCE [LARGE SCALE GENOMIC DNA]</scope>
    <source>
        <strain evidence="1">FSU 9682</strain>
    </source>
</reference>
<dbReference type="VEuPathDB" id="FungiDB:LCOR_08975.1"/>
<sequence>MCNTTTPAFLDTTPSLVSSATTNRNSIHSSSCHEHYLYSIVSNTLLAATCLVAFFSREQQIAIVSRQLSLRVATCFDTYGFLWMMPYQLSITPLYKGMLPVKFGAALKNAKKETGQLQDGKEAYQRRSNGSFNQHIVMDGCNQVL</sequence>
<keyword evidence="2" id="KW-1185">Reference proteome</keyword>
<dbReference type="AlphaFoldDB" id="A0A068S8F8"/>
<organism evidence="1 2">
    <name type="scientific">Lichtheimia corymbifera JMRC:FSU:9682</name>
    <dbReference type="NCBI Taxonomy" id="1263082"/>
    <lineage>
        <taxon>Eukaryota</taxon>
        <taxon>Fungi</taxon>
        <taxon>Fungi incertae sedis</taxon>
        <taxon>Mucoromycota</taxon>
        <taxon>Mucoromycotina</taxon>
        <taxon>Mucoromycetes</taxon>
        <taxon>Mucorales</taxon>
        <taxon>Lichtheimiaceae</taxon>
        <taxon>Lichtheimia</taxon>
    </lineage>
</organism>
<comment type="caution">
    <text evidence="1">The sequence shown here is derived from an EMBL/GenBank/DDBJ whole genome shotgun (WGS) entry which is preliminary data.</text>
</comment>
<gene>
    <name evidence="1" type="ORF">LCOR_08975.1</name>
</gene>
<proteinExistence type="predicted"/>
<accession>A0A068S8F8</accession>
<protein>
    <submittedName>
        <fullName evidence="1">Uncharacterized protein</fullName>
    </submittedName>
</protein>
<evidence type="ECO:0000313" key="2">
    <source>
        <dbReference type="Proteomes" id="UP000027586"/>
    </source>
</evidence>
<evidence type="ECO:0000313" key="1">
    <source>
        <dbReference type="EMBL" id="CDH58097.1"/>
    </source>
</evidence>